<keyword evidence="2" id="KW-1185">Reference proteome</keyword>
<gene>
    <name evidence="1" type="ORF">EOE48_07785</name>
</gene>
<dbReference type="Proteomes" id="UP000286997">
    <property type="component" value="Unassembled WGS sequence"/>
</dbReference>
<comment type="caution">
    <text evidence="1">The sequence shown here is derived from an EMBL/GenBank/DDBJ whole genome shotgun (WGS) entry which is preliminary data.</text>
</comment>
<proteinExistence type="predicted"/>
<dbReference type="EMBL" id="SACP01000005">
    <property type="protein sequence ID" value="RVU19833.1"/>
    <property type="molecule type" value="Genomic_DNA"/>
</dbReference>
<reference evidence="1 2" key="1">
    <citation type="submission" date="2019-01" db="EMBL/GenBank/DDBJ databases">
        <authorList>
            <person name="Chen W.-M."/>
        </authorList>
    </citation>
    <scope>NUCLEOTIDE SEQUENCE [LARGE SCALE GENOMIC DNA]</scope>
    <source>
        <strain evidence="1 2">TER-1</strain>
    </source>
</reference>
<dbReference type="AlphaFoldDB" id="A0A437PC75"/>
<dbReference type="RefSeq" id="WP_127728216.1">
    <property type="nucleotide sequence ID" value="NZ_SACP01000005.1"/>
</dbReference>
<organism evidence="1 2">
    <name type="scientific">Methylobacterium oryzihabitans</name>
    <dbReference type="NCBI Taxonomy" id="2499852"/>
    <lineage>
        <taxon>Bacteria</taxon>
        <taxon>Pseudomonadati</taxon>
        <taxon>Pseudomonadota</taxon>
        <taxon>Alphaproteobacteria</taxon>
        <taxon>Hyphomicrobiales</taxon>
        <taxon>Methylobacteriaceae</taxon>
        <taxon>Methylobacterium</taxon>
    </lineage>
</organism>
<evidence type="ECO:0000313" key="1">
    <source>
        <dbReference type="EMBL" id="RVU19833.1"/>
    </source>
</evidence>
<evidence type="ECO:0008006" key="3">
    <source>
        <dbReference type="Google" id="ProtNLM"/>
    </source>
</evidence>
<protein>
    <recommendedName>
        <fullName evidence="3">Right-handed parallel beta-helix repeat-containing protein</fullName>
    </recommendedName>
</protein>
<dbReference type="OrthoDB" id="4830643at2"/>
<sequence length="231" mass="24847">MRTLSVRTGYHRPDLPDDGDVTLVMPDRPRAGGLDLIGKGHSLRIDGGNLGNGRIIAAGSFNELHLSGLRGDFRDVRSDGIDLACAAKLVTIQNTRLTGLHGEHAGFHGDGIQLQLGSRVDTLAITNTTIASGYQAIMCGSGPDGLGVKRLYLDRVNIRDEPSLRSEPSIALYLGDTKESGGRLTLPYEIVLGEVWVDWPDRKRAMYLPRGARVTGSLKYGVPPGGDFCRG</sequence>
<evidence type="ECO:0000313" key="2">
    <source>
        <dbReference type="Proteomes" id="UP000286997"/>
    </source>
</evidence>
<accession>A0A437PC75</accession>
<name>A0A437PC75_9HYPH</name>